<evidence type="ECO:0000256" key="10">
    <source>
        <dbReference type="ARBA" id="ARBA00023077"/>
    </source>
</evidence>
<dbReference type="PANTHER" id="PTHR32552">
    <property type="entry name" value="FERRICHROME IRON RECEPTOR-RELATED"/>
    <property type="match status" value="1"/>
</dbReference>
<dbReference type="InterPro" id="IPR036942">
    <property type="entry name" value="Beta-barrel_TonB_sf"/>
</dbReference>
<evidence type="ECO:0000256" key="1">
    <source>
        <dbReference type="ARBA" id="ARBA00004571"/>
    </source>
</evidence>
<reference evidence="21" key="2">
    <citation type="journal article" date="2017" name="Plant Physiol. Biochem.">
        <title>Differential oxidative and antioxidative response of duckweed Lemna minor toward plant growth promoting/inhibiting bacteria.</title>
        <authorList>
            <person name="Ishizawa H."/>
            <person name="Kuroda M."/>
            <person name="Morikawa M."/>
            <person name="Ike M."/>
        </authorList>
    </citation>
    <scope>NUCLEOTIDE SEQUENCE [LARGE SCALE GENOMIC DNA]</scope>
    <source>
        <strain evidence="21">M6</strain>
    </source>
</reference>
<keyword evidence="3 14" id="KW-0813">Transport</keyword>
<accession>A0A3G9G702</accession>
<feature type="compositionally biased region" description="Low complexity" evidence="16">
    <location>
        <begin position="526"/>
        <end position="535"/>
    </location>
</feature>
<dbReference type="SUPFAM" id="SSF56935">
    <property type="entry name" value="Porins"/>
    <property type="match status" value="1"/>
</dbReference>
<gene>
    <name evidence="20" type="ORF">EM6_0607</name>
</gene>
<dbReference type="GO" id="GO:0009279">
    <property type="term" value="C:cell outer membrane"/>
    <property type="evidence" value="ECO:0007669"/>
    <property type="project" value="UniProtKB-SubCell"/>
</dbReference>
<evidence type="ECO:0000256" key="12">
    <source>
        <dbReference type="ARBA" id="ARBA00023170"/>
    </source>
</evidence>
<evidence type="ECO:0000256" key="7">
    <source>
        <dbReference type="ARBA" id="ARBA00022729"/>
    </source>
</evidence>
<keyword evidence="13 14" id="KW-0998">Cell outer membrane</keyword>
<organism evidence="20 21">
    <name type="scientific">Asticcacaulis excentricus</name>
    <dbReference type="NCBI Taxonomy" id="78587"/>
    <lineage>
        <taxon>Bacteria</taxon>
        <taxon>Pseudomonadati</taxon>
        <taxon>Pseudomonadota</taxon>
        <taxon>Alphaproteobacteria</taxon>
        <taxon>Caulobacterales</taxon>
        <taxon>Caulobacteraceae</taxon>
        <taxon>Asticcacaulis</taxon>
    </lineage>
</organism>
<dbReference type="NCBIfam" id="TIGR01783">
    <property type="entry name" value="TonB-siderophor"/>
    <property type="match status" value="1"/>
</dbReference>
<dbReference type="Proteomes" id="UP000278756">
    <property type="component" value="Chromosome 1"/>
</dbReference>
<evidence type="ECO:0000256" key="6">
    <source>
        <dbReference type="ARBA" id="ARBA00022692"/>
    </source>
</evidence>
<evidence type="ECO:0000259" key="18">
    <source>
        <dbReference type="Pfam" id="PF00593"/>
    </source>
</evidence>
<dbReference type="CDD" id="cd01347">
    <property type="entry name" value="ligand_gated_channel"/>
    <property type="match status" value="1"/>
</dbReference>
<dbReference type="EMBL" id="AP018827">
    <property type="protein sequence ID" value="BBF80029.1"/>
    <property type="molecule type" value="Genomic_DNA"/>
</dbReference>
<keyword evidence="11 14" id="KW-0472">Membrane</keyword>
<feature type="domain" description="TonB-dependent receptor plug" evidence="19">
    <location>
        <begin position="67"/>
        <end position="166"/>
    </location>
</feature>
<evidence type="ECO:0000256" key="13">
    <source>
        <dbReference type="ARBA" id="ARBA00023237"/>
    </source>
</evidence>
<keyword evidence="6 14" id="KW-0812">Transmembrane</keyword>
<name>A0A3G9G702_9CAUL</name>
<keyword evidence="10 15" id="KW-0798">TonB box</keyword>
<feature type="signal peptide" evidence="17">
    <location>
        <begin position="1"/>
        <end position="36"/>
    </location>
</feature>
<dbReference type="Gene3D" id="2.40.170.20">
    <property type="entry name" value="TonB-dependent receptor, beta-barrel domain"/>
    <property type="match status" value="1"/>
</dbReference>
<keyword evidence="7 17" id="KW-0732">Signal</keyword>
<dbReference type="InterPro" id="IPR012910">
    <property type="entry name" value="Plug_dom"/>
</dbReference>
<protein>
    <submittedName>
        <fullName evidence="20">Ferrichrome-iron receptor</fullName>
    </submittedName>
</protein>
<evidence type="ECO:0000256" key="14">
    <source>
        <dbReference type="PROSITE-ProRule" id="PRU01360"/>
    </source>
</evidence>
<dbReference type="GO" id="GO:0015344">
    <property type="term" value="F:siderophore uptake transmembrane transporter activity"/>
    <property type="evidence" value="ECO:0007669"/>
    <property type="project" value="TreeGrafter"/>
</dbReference>
<reference evidence="21" key="1">
    <citation type="journal article" date="2017" name="Biotechnol. Biofuels">
        <title>Evaluation of environmental bacterial communities as a factor affecting the growth of duckweed Lemna minor.</title>
        <authorList>
            <person name="Ishizawa H."/>
            <person name="Kuroda M."/>
            <person name="Morikawa M."/>
            <person name="Ike M."/>
        </authorList>
    </citation>
    <scope>NUCLEOTIDE SEQUENCE [LARGE SCALE GENOMIC DNA]</scope>
    <source>
        <strain evidence="21">M6</strain>
    </source>
</reference>
<evidence type="ECO:0000256" key="4">
    <source>
        <dbReference type="ARBA" id="ARBA00022452"/>
    </source>
</evidence>
<dbReference type="InterPro" id="IPR010105">
    <property type="entry name" value="TonB_sidphr_rcpt"/>
</dbReference>
<dbReference type="Pfam" id="PF00593">
    <property type="entry name" value="TonB_dep_Rec_b-barrel"/>
    <property type="match status" value="1"/>
</dbReference>
<dbReference type="Pfam" id="PF07715">
    <property type="entry name" value="Plug"/>
    <property type="match status" value="1"/>
</dbReference>
<dbReference type="InterPro" id="IPR000531">
    <property type="entry name" value="Beta-barrel_TonB"/>
</dbReference>
<dbReference type="GO" id="GO:0038023">
    <property type="term" value="F:signaling receptor activity"/>
    <property type="evidence" value="ECO:0007669"/>
    <property type="project" value="InterPro"/>
</dbReference>
<dbReference type="InterPro" id="IPR039426">
    <property type="entry name" value="TonB-dep_rcpt-like"/>
</dbReference>
<evidence type="ECO:0000313" key="20">
    <source>
        <dbReference type="EMBL" id="BBF80029.1"/>
    </source>
</evidence>
<evidence type="ECO:0000256" key="9">
    <source>
        <dbReference type="ARBA" id="ARBA00023065"/>
    </source>
</evidence>
<dbReference type="Gene3D" id="2.170.130.10">
    <property type="entry name" value="TonB-dependent receptor, plug domain"/>
    <property type="match status" value="1"/>
</dbReference>
<evidence type="ECO:0000256" key="5">
    <source>
        <dbReference type="ARBA" id="ARBA00022496"/>
    </source>
</evidence>
<dbReference type="GO" id="GO:0015891">
    <property type="term" value="P:siderophore transport"/>
    <property type="evidence" value="ECO:0007669"/>
    <property type="project" value="InterPro"/>
</dbReference>
<feature type="domain" description="TonB-dependent receptor-like beta-barrel" evidence="18">
    <location>
        <begin position="269"/>
        <end position="716"/>
    </location>
</feature>
<keyword evidence="8" id="KW-0408">Iron</keyword>
<evidence type="ECO:0000256" key="15">
    <source>
        <dbReference type="RuleBase" id="RU003357"/>
    </source>
</evidence>
<keyword evidence="5" id="KW-0410">Iron transport</keyword>
<dbReference type="FunFam" id="2.170.130.10:FF:000001">
    <property type="entry name" value="Catecholate siderophore TonB-dependent receptor"/>
    <property type="match status" value="1"/>
</dbReference>
<dbReference type="InterPro" id="IPR037066">
    <property type="entry name" value="Plug_dom_sf"/>
</dbReference>
<proteinExistence type="inferred from homology"/>
<comment type="subcellular location">
    <subcellularLocation>
        <location evidence="1 14">Cell outer membrane</location>
        <topology evidence="1 14">Multi-pass membrane protein</topology>
    </subcellularLocation>
</comment>
<evidence type="ECO:0000256" key="8">
    <source>
        <dbReference type="ARBA" id="ARBA00023004"/>
    </source>
</evidence>
<sequence>MHMSHIRNRKHASNRYLTAALMAAAAVPALSATALAQDKKLEGVTVTADDNSYKADVVSSPKQTQALIDTPQTVSVIKKEVLQQQQAASLMEALRNVPGITVQMGENGNTSAGDTFQMRGFDASTSVLVDGVRDMSSASRDTFNLEQVEVIRGAGGADIGRGASSGYINLVSKHPTLEAAASGTLAAYSQGGARATVDVNRAVGKTSGLRLNLMAEDVNAVGRDEVKKSGYAVAAAYGIGIGTPTRLYGFAQVSKGDNVPDGGIPSVGYPGFYYGTAAVKSAPRVDPENYYGSVNDYEDTESSQFTVKFEHDFESGVYMTNTTRLSRTSLNRVLTGVNTGTTGITATNLTDRSTWIVNRSRQHVVKDNDALINATNFTASATTGAFTHDLSYGLEFSTEKVAVYGVETITLVDAQWANLYTPDPNVELPVNRFTGARTFVKLNVGSAYLFDTIHFGEKWLFNAGVRVDSYDITTKTLTNAQLKGDGTLTSYKAGLVYKPVETASLYVAYANAKTPPGTVNLGASTTTVGGSETSTNINNPNVDPTETRNLEAGVKWDVLSGRVSLTAAYYSTEHLNEFVENPFNTGFGENFGKRTVKGFDLGLVGKITDKWNLTAGIQTMDTKVEEGQGTTTSATGAVTRWSPELAATVWTTYEVSPKLTLGGGARYTGEQVRANTPGVDLATQNVPFIPEYWVVDAYGSYKLTDKVSVQLNVYNLLDEDYIATLNNGGSRLIPGAPRSATVTLNYQF</sequence>
<evidence type="ECO:0000256" key="16">
    <source>
        <dbReference type="SAM" id="MobiDB-lite"/>
    </source>
</evidence>
<feature type="chain" id="PRO_5018106578" evidence="17">
    <location>
        <begin position="37"/>
        <end position="748"/>
    </location>
</feature>
<dbReference type="PROSITE" id="PS52016">
    <property type="entry name" value="TONB_DEPENDENT_REC_3"/>
    <property type="match status" value="1"/>
</dbReference>
<keyword evidence="9" id="KW-0406">Ion transport</keyword>
<keyword evidence="4 14" id="KW-1134">Transmembrane beta strand</keyword>
<evidence type="ECO:0000256" key="2">
    <source>
        <dbReference type="ARBA" id="ARBA00009810"/>
    </source>
</evidence>
<evidence type="ECO:0000313" key="21">
    <source>
        <dbReference type="Proteomes" id="UP000278756"/>
    </source>
</evidence>
<keyword evidence="12 20" id="KW-0675">Receptor</keyword>
<evidence type="ECO:0000256" key="3">
    <source>
        <dbReference type="ARBA" id="ARBA00022448"/>
    </source>
</evidence>
<dbReference type="AlphaFoldDB" id="A0A3G9G702"/>
<feature type="region of interest" description="Disordered" evidence="16">
    <location>
        <begin position="526"/>
        <end position="546"/>
    </location>
</feature>
<comment type="similarity">
    <text evidence="2 14 15">Belongs to the TonB-dependent receptor family.</text>
</comment>
<evidence type="ECO:0000259" key="19">
    <source>
        <dbReference type="Pfam" id="PF07715"/>
    </source>
</evidence>
<dbReference type="PANTHER" id="PTHR32552:SF89">
    <property type="entry name" value="CATECHOLATE SIDEROPHORE RECEPTOR FIU"/>
    <property type="match status" value="1"/>
</dbReference>
<evidence type="ECO:0000256" key="11">
    <source>
        <dbReference type="ARBA" id="ARBA00023136"/>
    </source>
</evidence>
<evidence type="ECO:0000256" key="17">
    <source>
        <dbReference type="SAM" id="SignalP"/>
    </source>
</evidence>